<dbReference type="RefSeq" id="WP_179242974.1">
    <property type="nucleotide sequence ID" value="NZ_CP058595.1"/>
</dbReference>
<protein>
    <submittedName>
        <fullName evidence="1">Phenylacetate--CoA ligase family protein</fullName>
    </submittedName>
</protein>
<dbReference type="SUPFAM" id="SSF56801">
    <property type="entry name" value="Acetyl-CoA synthetase-like"/>
    <property type="match status" value="1"/>
</dbReference>
<dbReference type="GO" id="GO:0016874">
    <property type="term" value="F:ligase activity"/>
    <property type="evidence" value="ECO:0007669"/>
    <property type="project" value="UniProtKB-KW"/>
</dbReference>
<dbReference type="Gene3D" id="3.40.50.12780">
    <property type="entry name" value="N-terminal domain of ligase-like"/>
    <property type="match status" value="1"/>
</dbReference>
<dbReference type="Proteomes" id="UP000509302">
    <property type="component" value="Chromosome"/>
</dbReference>
<dbReference type="AlphaFoldDB" id="A0A7H9AU17"/>
<dbReference type="InterPro" id="IPR053158">
    <property type="entry name" value="CapK_Type1_Caps_Biosynth"/>
</dbReference>
<organism evidence="1 2">
    <name type="scientific">Costertonia aggregata</name>
    <dbReference type="NCBI Taxonomy" id="343403"/>
    <lineage>
        <taxon>Bacteria</taxon>
        <taxon>Pseudomonadati</taxon>
        <taxon>Bacteroidota</taxon>
        <taxon>Flavobacteriia</taxon>
        <taxon>Flavobacteriales</taxon>
        <taxon>Flavobacteriaceae</taxon>
        <taxon>Costertonia</taxon>
    </lineage>
</organism>
<reference evidence="1 2" key="1">
    <citation type="journal article" date="2006" name="Int. J. Syst. Evol. Microbiol.">
        <title>Costertonia aggregata gen. nov., sp. nov., a mesophilic marine bacterium of the family Flavobacteriaceae, isolated from a mature biofilm.</title>
        <authorList>
            <person name="Kwon K.K."/>
            <person name="Lee Y.K."/>
            <person name="Lee H.K."/>
        </authorList>
    </citation>
    <scope>NUCLEOTIDE SEQUENCE [LARGE SCALE GENOMIC DNA]</scope>
    <source>
        <strain evidence="1 2">KCCM 42265</strain>
    </source>
</reference>
<evidence type="ECO:0000313" key="2">
    <source>
        <dbReference type="Proteomes" id="UP000509302"/>
    </source>
</evidence>
<keyword evidence="1" id="KW-0436">Ligase</keyword>
<dbReference type="PANTHER" id="PTHR36932:SF1">
    <property type="entry name" value="CAPSULAR POLYSACCHARIDE BIOSYNTHESIS PROTEIN"/>
    <property type="match status" value="1"/>
</dbReference>
<dbReference type="InterPro" id="IPR042099">
    <property type="entry name" value="ANL_N_sf"/>
</dbReference>
<evidence type="ECO:0000313" key="1">
    <source>
        <dbReference type="EMBL" id="QLG46695.1"/>
    </source>
</evidence>
<proteinExistence type="predicted"/>
<dbReference type="EMBL" id="CP058595">
    <property type="protein sequence ID" value="QLG46695.1"/>
    <property type="molecule type" value="Genomic_DNA"/>
</dbReference>
<sequence length="468" mass="53978">MAKIVEKIYRYLPYPFKFILLNIKGYQNSKKRYTKAFYEYLEEYNTLWAADTATIQKYQSKKLAMVLYEAYLYSDWYSAIMKKLKIKEDEIQKDPFLILAKMPILTKSERKQNADSIVNTKRKLAGVGYTSGTSGSPTINYLDLESINRSFALWRRFHNTIGIGLKVKQVRFSGRLMVRPETKKPPFWMYNRSERQLLMSTYHLTDANLPEYAKKLNTFKPVLLDGYPSAIYVISKFINENNIKLVFNPKAIAVTAETLYDYQRTEIERAFNCHVYNQYASSEGSPFITECTKGNLHLNLDSGVFEFINNAGKPAKPNEIAQLVVTSFTNLKTPLIRYNIEDTVLLATEDKVCSCGCQMPMIEKLTGREDDMLWTKEKGYVGRMDTAYKSLKGIVKGQIIQKAENTVLVNLITNHEFDTGIEKELLQNLKDRLGEKVDYTINKVDKIPLGANGKFVAVKRKFRIDFNN</sequence>
<accession>A0A7H9AU17</accession>
<gene>
    <name evidence="1" type="ORF">HYG79_15500</name>
</gene>
<dbReference type="KEGG" id="cagg:HYG79_15500"/>
<keyword evidence="2" id="KW-1185">Reference proteome</keyword>
<name>A0A7H9AU17_9FLAO</name>
<dbReference type="PANTHER" id="PTHR36932">
    <property type="entry name" value="CAPSULAR POLYSACCHARIDE BIOSYNTHESIS PROTEIN"/>
    <property type="match status" value="1"/>
</dbReference>